<accession>A0A0L0SE41</accession>
<gene>
    <name evidence="5" type="ORF">AMAG_06028</name>
</gene>
<keyword evidence="2" id="KW-0479">Metal-binding</keyword>
<dbReference type="SUPFAM" id="SSF54593">
    <property type="entry name" value="Glyoxalase/Bleomycin resistance protein/Dihydroxybiphenyl dioxygenase"/>
    <property type="match status" value="1"/>
</dbReference>
<dbReference type="eggNOG" id="KOG2944">
    <property type="taxonomic scope" value="Eukaryota"/>
</dbReference>
<dbReference type="CDD" id="cd07249">
    <property type="entry name" value="MMCE"/>
    <property type="match status" value="1"/>
</dbReference>
<dbReference type="InterPro" id="IPR029068">
    <property type="entry name" value="Glyas_Bleomycin-R_OHBP_Dase"/>
</dbReference>
<dbReference type="STRING" id="578462.A0A0L0SE41"/>
<dbReference type="PROSITE" id="PS51819">
    <property type="entry name" value="VOC"/>
    <property type="match status" value="1"/>
</dbReference>
<dbReference type="Pfam" id="PF13669">
    <property type="entry name" value="Glyoxalase_4"/>
    <property type="match status" value="1"/>
</dbReference>
<feature type="region of interest" description="Disordered" evidence="3">
    <location>
        <begin position="36"/>
        <end position="68"/>
    </location>
</feature>
<evidence type="ECO:0000313" key="5">
    <source>
        <dbReference type="EMBL" id="KNE60655.1"/>
    </source>
</evidence>
<dbReference type="GO" id="GO:0046872">
    <property type="term" value="F:metal ion binding"/>
    <property type="evidence" value="ECO:0007669"/>
    <property type="project" value="UniProtKB-KW"/>
</dbReference>
<dbReference type="PANTHER" id="PTHR43048:SF3">
    <property type="entry name" value="METHYLMALONYL-COA EPIMERASE, MITOCHONDRIAL"/>
    <property type="match status" value="1"/>
</dbReference>
<dbReference type="VEuPathDB" id="FungiDB:AMAG_06028"/>
<protein>
    <submittedName>
        <fullName evidence="5">Methylmalonyl-CoA epimerase</fullName>
    </submittedName>
</protein>
<dbReference type="EMBL" id="GG745336">
    <property type="protein sequence ID" value="KNE60655.1"/>
    <property type="molecule type" value="Genomic_DNA"/>
</dbReference>
<organism evidence="5 6">
    <name type="scientific">Allomyces macrogynus (strain ATCC 38327)</name>
    <name type="common">Allomyces javanicus var. macrogynus</name>
    <dbReference type="NCBI Taxonomy" id="578462"/>
    <lineage>
        <taxon>Eukaryota</taxon>
        <taxon>Fungi</taxon>
        <taxon>Fungi incertae sedis</taxon>
        <taxon>Blastocladiomycota</taxon>
        <taxon>Blastocladiomycetes</taxon>
        <taxon>Blastocladiales</taxon>
        <taxon>Blastocladiaceae</taxon>
        <taxon>Allomyces</taxon>
    </lineage>
</organism>
<evidence type="ECO:0000256" key="3">
    <source>
        <dbReference type="SAM" id="MobiDB-lite"/>
    </source>
</evidence>
<evidence type="ECO:0000259" key="4">
    <source>
        <dbReference type="PROSITE" id="PS51819"/>
    </source>
</evidence>
<dbReference type="PANTHER" id="PTHR43048">
    <property type="entry name" value="METHYLMALONYL-COA EPIMERASE"/>
    <property type="match status" value="1"/>
</dbReference>
<evidence type="ECO:0000313" key="6">
    <source>
        <dbReference type="Proteomes" id="UP000054350"/>
    </source>
</evidence>
<dbReference type="OrthoDB" id="16820at2759"/>
<dbReference type="InterPro" id="IPR017515">
    <property type="entry name" value="MeMalonyl-CoA_epimerase"/>
</dbReference>
<feature type="compositionally biased region" description="Polar residues" evidence="3">
    <location>
        <begin position="39"/>
        <end position="50"/>
    </location>
</feature>
<dbReference type="InterPro" id="IPR037523">
    <property type="entry name" value="VOC_core"/>
</dbReference>
<feature type="domain" description="VOC" evidence="4">
    <location>
        <begin position="76"/>
        <end position="206"/>
    </location>
</feature>
<dbReference type="Gene3D" id="3.10.180.10">
    <property type="entry name" value="2,3-Dihydroxybiphenyl 1,2-Dioxygenase, domain 1"/>
    <property type="match status" value="1"/>
</dbReference>
<sequence length="223" mass="23976">MRLLRSSPSTESLSISAASSTLKRFVTKAPSAISRRLSWHSSPSQRTVSAKATVPTAAPGQSAMPPASHPVWQQGRLQHVAIAVTDLDQSIHFYTIILKAKELTEKQLDPTLDVTTITLTLGSSPILLMAPNSPKSPLAKFLDRNKKGGIHHVCIAVADLASALTALAEQGIHALDMKPAVGMNGRQAVFLNPKDCGDVLIQLEERPAPVETIIEEVEEPEQL</sequence>
<proteinExistence type="inferred from homology"/>
<dbReference type="Proteomes" id="UP000054350">
    <property type="component" value="Unassembled WGS sequence"/>
</dbReference>
<name>A0A0L0SE41_ALLM3</name>
<dbReference type="GO" id="GO:0046491">
    <property type="term" value="P:L-methylmalonyl-CoA metabolic process"/>
    <property type="evidence" value="ECO:0007669"/>
    <property type="project" value="TreeGrafter"/>
</dbReference>
<comment type="similarity">
    <text evidence="1">Belongs to the methylmalonyl-CoA epimerase family.</text>
</comment>
<dbReference type="InterPro" id="IPR051785">
    <property type="entry name" value="MMCE/EMCE_epimerase"/>
</dbReference>
<reference evidence="5 6" key="1">
    <citation type="submission" date="2009-11" db="EMBL/GenBank/DDBJ databases">
        <title>Annotation of Allomyces macrogynus ATCC 38327.</title>
        <authorList>
            <consortium name="The Broad Institute Genome Sequencing Platform"/>
            <person name="Russ C."/>
            <person name="Cuomo C."/>
            <person name="Burger G."/>
            <person name="Gray M.W."/>
            <person name="Holland P.W.H."/>
            <person name="King N."/>
            <person name="Lang F.B.F."/>
            <person name="Roger A.J."/>
            <person name="Ruiz-Trillo I."/>
            <person name="Young S.K."/>
            <person name="Zeng Q."/>
            <person name="Gargeya S."/>
            <person name="Fitzgerald M."/>
            <person name="Haas B."/>
            <person name="Abouelleil A."/>
            <person name="Alvarado L."/>
            <person name="Arachchi H.M."/>
            <person name="Berlin A."/>
            <person name="Chapman S.B."/>
            <person name="Gearin G."/>
            <person name="Goldberg J."/>
            <person name="Griggs A."/>
            <person name="Gujja S."/>
            <person name="Hansen M."/>
            <person name="Heiman D."/>
            <person name="Howarth C."/>
            <person name="Larimer J."/>
            <person name="Lui A."/>
            <person name="MacDonald P.J.P."/>
            <person name="McCowen C."/>
            <person name="Montmayeur A."/>
            <person name="Murphy C."/>
            <person name="Neiman D."/>
            <person name="Pearson M."/>
            <person name="Priest M."/>
            <person name="Roberts A."/>
            <person name="Saif S."/>
            <person name="Shea T."/>
            <person name="Sisk P."/>
            <person name="Stolte C."/>
            <person name="Sykes S."/>
            <person name="Wortman J."/>
            <person name="Nusbaum C."/>
            <person name="Birren B."/>
        </authorList>
    </citation>
    <scope>NUCLEOTIDE SEQUENCE [LARGE SCALE GENOMIC DNA]</scope>
    <source>
        <strain evidence="5 6">ATCC 38327</strain>
    </source>
</reference>
<keyword evidence="6" id="KW-1185">Reference proteome</keyword>
<dbReference type="GO" id="GO:0004493">
    <property type="term" value="F:methylmalonyl-CoA epimerase activity"/>
    <property type="evidence" value="ECO:0007669"/>
    <property type="project" value="TreeGrafter"/>
</dbReference>
<reference evidence="6" key="2">
    <citation type="submission" date="2009-11" db="EMBL/GenBank/DDBJ databases">
        <title>The Genome Sequence of Allomyces macrogynus strain ATCC 38327.</title>
        <authorList>
            <consortium name="The Broad Institute Genome Sequencing Platform"/>
            <person name="Russ C."/>
            <person name="Cuomo C."/>
            <person name="Shea T."/>
            <person name="Young S.K."/>
            <person name="Zeng Q."/>
            <person name="Koehrsen M."/>
            <person name="Haas B."/>
            <person name="Borodovsky M."/>
            <person name="Guigo R."/>
            <person name="Alvarado L."/>
            <person name="Berlin A."/>
            <person name="Borenstein D."/>
            <person name="Chen Z."/>
            <person name="Engels R."/>
            <person name="Freedman E."/>
            <person name="Gellesch M."/>
            <person name="Goldberg J."/>
            <person name="Griggs A."/>
            <person name="Gujja S."/>
            <person name="Heiman D."/>
            <person name="Hepburn T."/>
            <person name="Howarth C."/>
            <person name="Jen D."/>
            <person name="Larson L."/>
            <person name="Lewis B."/>
            <person name="Mehta T."/>
            <person name="Park D."/>
            <person name="Pearson M."/>
            <person name="Roberts A."/>
            <person name="Saif S."/>
            <person name="Shenoy N."/>
            <person name="Sisk P."/>
            <person name="Stolte C."/>
            <person name="Sykes S."/>
            <person name="Walk T."/>
            <person name="White J."/>
            <person name="Yandava C."/>
            <person name="Burger G."/>
            <person name="Gray M.W."/>
            <person name="Holland P.W.H."/>
            <person name="King N."/>
            <person name="Lang F.B.F."/>
            <person name="Roger A.J."/>
            <person name="Ruiz-Trillo I."/>
            <person name="Lander E."/>
            <person name="Nusbaum C."/>
        </authorList>
    </citation>
    <scope>NUCLEOTIDE SEQUENCE [LARGE SCALE GENOMIC DNA]</scope>
    <source>
        <strain evidence="6">ATCC 38327</strain>
    </source>
</reference>
<evidence type="ECO:0000256" key="2">
    <source>
        <dbReference type="ARBA" id="ARBA00022723"/>
    </source>
</evidence>
<evidence type="ECO:0000256" key="1">
    <source>
        <dbReference type="ARBA" id="ARBA00009308"/>
    </source>
</evidence>
<dbReference type="AlphaFoldDB" id="A0A0L0SE41"/>